<dbReference type="SUPFAM" id="SSF57850">
    <property type="entry name" value="RING/U-box"/>
    <property type="match status" value="1"/>
</dbReference>
<dbReference type="InterPro" id="IPR013083">
    <property type="entry name" value="Znf_RING/FYVE/PHD"/>
</dbReference>
<dbReference type="AlphaFoldDB" id="A0A9W8ARJ9"/>
<reference evidence="13" key="1">
    <citation type="submission" date="2022-07" db="EMBL/GenBank/DDBJ databases">
        <title>Phylogenomic reconstructions and comparative analyses of Kickxellomycotina fungi.</title>
        <authorList>
            <person name="Reynolds N.K."/>
            <person name="Stajich J.E."/>
            <person name="Barry K."/>
            <person name="Grigoriev I.V."/>
            <person name="Crous P."/>
            <person name="Smith M.E."/>
        </authorList>
    </citation>
    <scope>NUCLEOTIDE SEQUENCE</scope>
    <source>
        <strain evidence="13">RSA 1196</strain>
    </source>
</reference>
<keyword evidence="4" id="KW-0747">Spliceosome</keyword>
<keyword evidence="2" id="KW-0507">mRNA processing</keyword>
<dbReference type="InterPro" id="IPR001607">
    <property type="entry name" value="Znf_UBP"/>
</dbReference>
<evidence type="ECO:0000256" key="8">
    <source>
        <dbReference type="ARBA" id="ARBA00023242"/>
    </source>
</evidence>
<dbReference type="InterPro" id="IPR028889">
    <property type="entry name" value="USP"/>
</dbReference>
<keyword evidence="6" id="KW-0862">Zinc</keyword>
<dbReference type="InterPro" id="IPR033809">
    <property type="entry name" value="USP39"/>
</dbReference>
<dbReference type="Pfam" id="PF02148">
    <property type="entry name" value="zf-UBP"/>
    <property type="match status" value="1"/>
</dbReference>
<dbReference type="InterPro" id="IPR038765">
    <property type="entry name" value="Papain-like_cys_pep_sf"/>
</dbReference>
<dbReference type="SMART" id="SM00290">
    <property type="entry name" value="ZnF_UBP"/>
    <property type="match status" value="1"/>
</dbReference>
<organism evidence="13 14">
    <name type="scientific">Dispira parvispora</name>
    <dbReference type="NCBI Taxonomy" id="1520584"/>
    <lineage>
        <taxon>Eukaryota</taxon>
        <taxon>Fungi</taxon>
        <taxon>Fungi incertae sedis</taxon>
        <taxon>Zoopagomycota</taxon>
        <taxon>Kickxellomycotina</taxon>
        <taxon>Dimargaritomycetes</taxon>
        <taxon>Dimargaritales</taxon>
        <taxon>Dimargaritaceae</taxon>
        <taxon>Dispira</taxon>
    </lineage>
</organism>
<evidence type="ECO:0000256" key="2">
    <source>
        <dbReference type="ARBA" id="ARBA00022664"/>
    </source>
</evidence>
<dbReference type="OrthoDB" id="10263353at2759"/>
<name>A0A9W8ARJ9_9FUNG</name>
<dbReference type="InterPro" id="IPR001394">
    <property type="entry name" value="Peptidase_C19_UCH"/>
</dbReference>
<evidence type="ECO:0000256" key="4">
    <source>
        <dbReference type="ARBA" id="ARBA00022728"/>
    </source>
</evidence>
<dbReference type="GO" id="GO:0004843">
    <property type="term" value="F:cysteine-type deubiquitinase activity"/>
    <property type="evidence" value="ECO:0007669"/>
    <property type="project" value="InterPro"/>
</dbReference>
<gene>
    <name evidence="13" type="primary">ubp10</name>
    <name evidence="13" type="ORF">IWQ62_003557</name>
</gene>
<evidence type="ECO:0000256" key="9">
    <source>
        <dbReference type="PROSITE-ProRule" id="PRU00502"/>
    </source>
</evidence>
<dbReference type="Gene3D" id="3.90.70.10">
    <property type="entry name" value="Cysteine proteinases"/>
    <property type="match status" value="1"/>
</dbReference>
<dbReference type="GO" id="GO:0005681">
    <property type="term" value="C:spliceosomal complex"/>
    <property type="evidence" value="ECO:0007669"/>
    <property type="project" value="UniProtKB-KW"/>
</dbReference>
<keyword evidence="3" id="KW-0479">Metal-binding</keyword>
<feature type="region of interest" description="Disordered" evidence="10">
    <location>
        <begin position="1"/>
        <end position="66"/>
    </location>
</feature>
<dbReference type="SUPFAM" id="SSF54001">
    <property type="entry name" value="Cysteine proteinases"/>
    <property type="match status" value="1"/>
</dbReference>
<evidence type="ECO:0000256" key="7">
    <source>
        <dbReference type="ARBA" id="ARBA00023187"/>
    </source>
</evidence>
<feature type="compositionally biased region" description="Low complexity" evidence="10">
    <location>
        <begin position="31"/>
        <end position="49"/>
    </location>
</feature>
<dbReference type="EMBL" id="JANBPY010000976">
    <property type="protein sequence ID" value="KAJ1962351.1"/>
    <property type="molecule type" value="Genomic_DNA"/>
</dbReference>
<feature type="compositionally biased region" description="Basic and acidic residues" evidence="10">
    <location>
        <begin position="7"/>
        <end position="23"/>
    </location>
</feature>
<sequence length="516" mass="58083">MAPKQSSTHDSEADTGHSPEHQPLKRRKTDLPVTSSPLASASSTQAAAQISKTNMVNSTPSSSESTTPIYRDLYLETVDRSRLDFDFEKVCSVSLSDQNVYACLVCGKYYQGRGRNTHAYFHSVHQDHHVFIHLTTLQVYVLPEGYQVTHASLNDIKQVIRPVFNPQKVRQLDTADTPSVDLANHKYLPGFVGLNNIKANDYINVVVHALAHVTPLRNYCLLNENVSATGSPLVQQFALLLRKLWNDRAFKSQVSPHEFIQEVVKASRGKFNVDTQGDALEFLSWCLNALHKDMGGNRKPTSSIIYSTFQGTVEVATEPVTQPGEPLPFTDNDTDPHSKVRITRSPFLFLTLDLPPAPLFQDDVEQNIIPQISLEELLTKFNGHHSITVPAREHHTKRYHVQSLPPYLILAFKRFARSQFSVEKNPTLVTFPITHLAVPKITNVPGDTLGDYYNLVANISHQGNPEASKGHYNVDVRHPPTGHWYQFQDLLVEKVDPQRLLLTESYIQIWERCPAS</sequence>
<evidence type="ECO:0000256" key="1">
    <source>
        <dbReference type="ARBA" id="ARBA00004123"/>
    </source>
</evidence>
<comment type="caution">
    <text evidence="13">The sequence shown here is derived from an EMBL/GenBank/DDBJ whole genome shotgun (WGS) entry which is preliminary data.</text>
</comment>
<proteinExistence type="predicted"/>
<accession>A0A9W8ARJ9</accession>
<keyword evidence="7" id="KW-0508">mRNA splicing</keyword>
<feature type="domain" description="USP" evidence="11">
    <location>
        <begin position="192"/>
        <end position="513"/>
    </location>
</feature>
<dbReference type="PANTHER" id="PTHR21646">
    <property type="entry name" value="UBIQUITIN CARBOXYL-TERMINAL HYDROLASE"/>
    <property type="match status" value="1"/>
</dbReference>
<keyword evidence="8" id="KW-0539">Nucleus</keyword>
<dbReference type="GO" id="GO:0016579">
    <property type="term" value="P:protein deubiquitination"/>
    <property type="evidence" value="ECO:0007669"/>
    <property type="project" value="InterPro"/>
</dbReference>
<dbReference type="Pfam" id="PF00443">
    <property type="entry name" value="UCH"/>
    <property type="match status" value="1"/>
</dbReference>
<dbReference type="PROSITE" id="PS50271">
    <property type="entry name" value="ZF_UBP"/>
    <property type="match status" value="1"/>
</dbReference>
<evidence type="ECO:0000259" key="12">
    <source>
        <dbReference type="PROSITE" id="PS50271"/>
    </source>
</evidence>
<comment type="subcellular location">
    <subcellularLocation>
        <location evidence="1">Nucleus</location>
    </subcellularLocation>
</comment>
<evidence type="ECO:0000313" key="13">
    <source>
        <dbReference type="EMBL" id="KAJ1962351.1"/>
    </source>
</evidence>
<dbReference type="CDD" id="cd02669">
    <property type="entry name" value="Peptidase_C19M"/>
    <property type="match status" value="1"/>
</dbReference>
<evidence type="ECO:0000256" key="5">
    <source>
        <dbReference type="ARBA" id="ARBA00022771"/>
    </source>
</evidence>
<evidence type="ECO:0000259" key="11">
    <source>
        <dbReference type="PROSITE" id="PS50235"/>
    </source>
</evidence>
<protein>
    <submittedName>
        <fullName evidence="13">U4 U6.U5 tri-snRNP-associated protein</fullName>
    </submittedName>
</protein>
<keyword evidence="5 9" id="KW-0863">Zinc-finger</keyword>
<dbReference type="InterPro" id="IPR050185">
    <property type="entry name" value="Ub_carboxyl-term_hydrolase"/>
</dbReference>
<dbReference type="Gene3D" id="3.30.40.10">
    <property type="entry name" value="Zinc/RING finger domain, C3HC4 (zinc finger)"/>
    <property type="match status" value="1"/>
</dbReference>
<feature type="domain" description="UBP-type" evidence="12">
    <location>
        <begin position="70"/>
        <end position="167"/>
    </location>
</feature>
<dbReference type="GO" id="GO:0008270">
    <property type="term" value="F:zinc ion binding"/>
    <property type="evidence" value="ECO:0007669"/>
    <property type="project" value="UniProtKB-KW"/>
</dbReference>
<keyword evidence="14" id="KW-1185">Reference proteome</keyword>
<dbReference type="PROSITE" id="PS50235">
    <property type="entry name" value="USP_3"/>
    <property type="match status" value="1"/>
</dbReference>
<dbReference type="GO" id="GO:0000245">
    <property type="term" value="P:spliceosomal complex assembly"/>
    <property type="evidence" value="ECO:0007669"/>
    <property type="project" value="InterPro"/>
</dbReference>
<evidence type="ECO:0000256" key="10">
    <source>
        <dbReference type="SAM" id="MobiDB-lite"/>
    </source>
</evidence>
<evidence type="ECO:0000256" key="6">
    <source>
        <dbReference type="ARBA" id="ARBA00022833"/>
    </source>
</evidence>
<dbReference type="PANTHER" id="PTHR21646:SF16">
    <property type="entry name" value="U4_U6.U5 TRI-SNRNP-ASSOCIATED PROTEIN 2"/>
    <property type="match status" value="1"/>
</dbReference>
<evidence type="ECO:0000256" key="3">
    <source>
        <dbReference type="ARBA" id="ARBA00022723"/>
    </source>
</evidence>
<dbReference type="Proteomes" id="UP001150925">
    <property type="component" value="Unassembled WGS sequence"/>
</dbReference>
<evidence type="ECO:0000313" key="14">
    <source>
        <dbReference type="Proteomes" id="UP001150925"/>
    </source>
</evidence>